<evidence type="ECO:0000313" key="2">
    <source>
        <dbReference type="Proteomes" id="UP000060043"/>
    </source>
</evidence>
<dbReference type="Proteomes" id="UP000060043">
    <property type="component" value="Chromosome"/>
</dbReference>
<proteinExistence type="predicted"/>
<organism evidence="1 2">
    <name type="scientific">Sulfolobus acidocaldarius</name>
    <dbReference type="NCBI Taxonomy" id="2285"/>
    <lineage>
        <taxon>Archaea</taxon>
        <taxon>Thermoproteota</taxon>
        <taxon>Thermoprotei</taxon>
        <taxon>Sulfolobales</taxon>
        <taxon>Sulfolobaceae</taxon>
        <taxon>Sulfolobus</taxon>
    </lineage>
</organism>
<accession>A0A0U3H0G8</accession>
<evidence type="ECO:0000313" key="1">
    <source>
        <dbReference type="EMBL" id="ALU30870.1"/>
    </source>
</evidence>
<reference evidence="1 2" key="1">
    <citation type="submission" date="2015-12" db="EMBL/GenBank/DDBJ databases">
        <title>A stable core within a dynamic pangenome in Sulfolobus acidocaldarius.</title>
        <authorList>
            <person name="Anderson R."/>
            <person name="Kouris A."/>
            <person name="Seward C."/>
            <person name="Campbell K."/>
            <person name="Whitaker R."/>
        </authorList>
    </citation>
    <scope>NUCLEOTIDE SEQUENCE [LARGE SCALE GENOMIC DNA]</scope>
    <source>
        <strain evidence="1 2">NG05B_CO5_07</strain>
    </source>
</reference>
<dbReference type="AlphaFoldDB" id="A0A0U3H0G8"/>
<dbReference type="EMBL" id="CP013695">
    <property type="protein sequence ID" value="ALU30870.1"/>
    <property type="molecule type" value="Genomic_DNA"/>
</dbReference>
<gene>
    <name evidence="1" type="ORF">ATZ20_01085</name>
</gene>
<sequence length="66" mass="7689">MRIDIEGEKLVSEIERIRQLTGLSQKQVSELLLNYALKIPVCKYFQNGKCVIFGEEKPQCLFCKLR</sequence>
<name>A0A0U3H0G8_9CREN</name>
<protein>
    <submittedName>
        <fullName evidence="1">Uncharacterized protein</fullName>
    </submittedName>
</protein>